<feature type="signal peptide" evidence="3">
    <location>
        <begin position="1"/>
        <end position="18"/>
    </location>
</feature>
<evidence type="ECO:0000256" key="2">
    <source>
        <dbReference type="SAM" id="Phobius"/>
    </source>
</evidence>
<keyword evidence="2" id="KW-0472">Membrane</keyword>
<gene>
    <name evidence="4" type="ORF">DFH08DRAFT_940612</name>
</gene>
<keyword evidence="2" id="KW-1133">Transmembrane helix</keyword>
<feature type="compositionally biased region" description="Low complexity" evidence="1">
    <location>
        <begin position="398"/>
        <end position="412"/>
    </location>
</feature>
<evidence type="ECO:0000256" key="3">
    <source>
        <dbReference type="SAM" id="SignalP"/>
    </source>
</evidence>
<sequence>MSLPLLLLFASAFTGALATPVARLTSSVCPDTNKAGGTLVSATTDAQNNINCVYSTEPEPCIYFANGGFESGSSNCPSSVTPLTTEVDVSVSICLAFNEHFSESKDGYGLKSSISVNETIVECVYLDGEECYYNRHDGSRWKGSNYCPGTISPTKITVFVQFFLHVTIYLISEFVCVSVDLQERILIGASVTIAEHLLACVYESASASCTYSSDGSLHSSGSWCPKTVTSSSSNGGSYNGGSYNGGSYSGSSDSYNGGSPSGGSYSGGSGSHNDGYASAPAAAAASSSTEADVADSGNYSSSVTICQAFNENFSDGSMKKGSHTCPGSIHPTKITVSELVCVSIDLQERILIGASVTVTEHLLACVYESASAECAYSTDGSLKSSGSWCPKKVSMAPKSKSSSGYKPSSSGSYNGGSYNGDSYNGEYSGWKGGYPAAAAIGNDRLADSGSNNDGGSTLPKPVLIALLAMNSVLVLAVLVIGGFLVFGRRSTTSRIRPLNIGSGGYKTVGSVSVPLTHSDEPQYYDAPTQKY</sequence>
<protein>
    <submittedName>
        <fullName evidence="4">Uncharacterized protein</fullName>
    </submittedName>
</protein>
<keyword evidence="2" id="KW-0812">Transmembrane</keyword>
<evidence type="ECO:0000256" key="1">
    <source>
        <dbReference type="SAM" id="MobiDB-lite"/>
    </source>
</evidence>
<evidence type="ECO:0000313" key="4">
    <source>
        <dbReference type="EMBL" id="KAJ7328361.1"/>
    </source>
</evidence>
<dbReference type="Proteomes" id="UP001218218">
    <property type="component" value="Unassembled WGS sequence"/>
</dbReference>
<feature type="transmembrane region" description="Helical" evidence="2">
    <location>
        <begin position="462"/>
        <end position="486"/>
    </location>
</feature>
<keyword evidence="3" id="KW-0732">Signal</keyword>
<keyword evidence="5" id="KW-1185">Reference proteome</keyword>
<feature type="chain" id="PRO_5042251672" evidence="3">
    <location>
        <begin position="19"/>
        <end position="531"/>
    </location>
</feature>
<proteinExistence type="predicted"/>
<comment type="caution">
    <text evidence="4">The sequence shown here is derived from an EMBL/GenBank/DDBJ whole genome shotgun (WGS) entry which is preliminary data.</text>
</comment>
<name>A0AAD6ZLJ1_9AGAR</name>
<feature type="region of interest" description="Disordered" evidence="1">
    <location>
        <begin position="379"/>
        <end position="412"/>
    </location>
</feature>
<evidence type="ECO:0000313" key="5">
    <source>
        <dbReference type="Proteomes" id="UP001218218"/>
    </source>
</evidence>
<dbReference type="EMBL" id="JARIHO010000039">
    <property type="protein sequence ID" value="KAJ7328361.1"/>
    <property type="molecule type" value="Genomic_DNA"/>
</dbReference>
<organism evidence="4 5">
    <name type="scientific">Mycena albidolilacea</name>
    <dbReference type="NCBI Taxonomy" id="1033008"/>
    <lineage>
        <taxon>Eukaryota</taxon>
        <taxon>Fungi</taxon>
        <taxon>Dikarya</taxon>
        <taxon>Basidiomycota</taxon>
        <taxon>Agaricomycotina</taxon>
        <taxon>Agaricomycetes</taxon>
        <taxon>Agaricomycetidae</taxon>
        <taxon>Agaricales</taxon>
        <taxon>Marasmiineae</taxon>
        <taxon>Mycenaceae</taxon>
        <taxon>Mycena</taxon>
    </lineage>
</organism>
<reference evidence="4" key="1">
    <citation type="submission" date="2023-03" db="EMBL/GenBank/DDBJ databases">
        <title>Massive genome expansion in bonnet fungi (Mycena s.s.) driven by repeated elements and novel gene families across ecological guilds.</title>
        <authorList>
            <consortium name="Lawrence Berkeley National Laboratory"/>
            <person name="Harder C.B."/>
            <person name="Miyauchi S."/>
            <person name="Viragh M."/>
            <person name="Kuo A."/>
            <person name="Thoen E."/>
            <person name="Andreopoulos B."/>
            <person name="Lu D."/>
            <person name="Skrede I."/>
            <person name="Drula E."/>
            <person name="Henrissat B."/>
            <person name="Morin E."/>
            <person name="Kohler A."/>
            <person name="Barry K."/>
            <person name="LaButti K."/>
            <person name="Morin E."/>
            <person name="Salamov A."/>
            <person name="Lipzen A."/>
            <person name="Mereny Z."/>
            <person name="Hegedus B."/>
            <person name="Baldrian P."/>
            <person name="Stursova M."/>
            <person name="Weitz H."/>
            <person name="Taylor A."/>
            <person name="Grigoriev I.V."/>
            <person name="Nagy L.G."/>
            <person name="Martin F."/>
            <person name="Kauserud H."/>
        </authorList>
    </citation>
    <scope>NUCLEOTIDE SEQUENCE</scope>
    <source>
        <strain evidence="4">CBHHK002</strain>
    </source>
</reference>
<dbReference type="AlphaFoldDB" id="A0AAD6ZLJ1"/>
<accession>A0AAD6ZLJ1</accession>